<name>A0A9Q1G966_SYNKA</name>
<evidence type="ECO:0000313" key="1">
    <source>
        <dbReference type="EMBL" id="KAJ8379894.1"/>
    </source>
</evidence>
<organism evidence="1 2">
    <name type="scientific">Synaphobranchus kaupii</name>
    <name type="common">Kaup's arrowtooth eel</name>
    <dbReference type="NCBI Taxonomy" id="118154"/>
    <lineage>
        <taxon>Eukaryota</taxon>
        <taxon>Metazoa</taxon>
        <taxon>Chordata</taxon>
        <taxon>Craniata</taxon>
        <taxon>Vertebrata</taxon>
        <taxon>Euteleostomi</taxon>
        <taxon>Actinopterygii</taxon>
        <taxon>Neopterygii</taxon>
        <taxon>Teleostei</taxon>
        <taxon>Anguilliformes</taxon>
        <taxon>Synaphobranchidae</taxon>
        <taxon>Synaphobranchus</taxon>
    </lineage>
</organism>
<reference evidence="1" key="1">
    <citation type="journal article" date="2023" name="Science">
        <title>Genome structures resolve the early diversification of teleost fishes.</title>
        <authorList>
            <person name="Parey E."/>
            <person name="Louis A."/>
            <person name="Montfort J."/>
            <person name="Bouchez O."/>
            <person name="Roques C."/>
            <person name="Iampietro C."/>
            <person name="Lluch J."/>
            <person name="Castinel A."/>
            <person name="Donnadieu C."/>
            <person name="Desvignes T."/>
            <person name="Floi Bucao C."/>
            <person name="Jouanno E."/>
            <person name="Wen M."/>
            <person name="Mejri S."/>
            <person name="Dirks R."/>
            <person name="Jansen H."/>
            <person name="Henkel C."/>
            <person name="Chen W.J."/>
            <person name="Zahm M."/>
            <person name="Cabau C."/>
            <person name="Klopp C."/>
            <person name="Thompson A.W."/>
            <person name="Robinson-Rechavi M."/>
            <person name="Braasch I."/>
            <person name="Lecointre G."/>
            <person name="Bobe J."/>
            <person name="Postlethwait J.H."/>
            <person name="Berthelot C."/>
            <person name="Roest Crollius H."/>
            <person name="Guiguen Y."/>
        </authorList>
    </citation>
    <scope>NUCLEOTIDE SEQUENCE</scope>
    <source>
        <strain evidence="1">WJC10195</strain>
    </source>
</reference>
<dbReference type="AlphaFoldDB" id="A0A9Q1G966"/>
<gene>
    <name evidence="1" type="ORF">SKAU_G00006720</name>
</gene>
<comment type="caution">
    <text evidence="1">The sequence shown here is derived from an EMBL/GenBank/DDBJ whole genome shotgun (WGS) entry which is preliminary data.</text>
</comment>
<accession>A0A9Q1G966</accession>
<proteinExistence type="predicted"/>
<evidence type="ECO:0000313" key="2">
    <source>
        <dbReference type="Proteomes" id="UP001152622"/>
    </source>
</evidence>
<keyword evidence="2" id="KW-1185">Reference proteome</keyword>
<dbReference type="EMBL" id="JAINUF010000001">
    <property type="protein sequence ID" value="KAJ8379894.1"/>
    <property type="molecule type" value="Genomic_DNA"/>
</dbReference>
<dbReference type="Proteomes" id="UP001152622">
    <property type="component" value="Chromosome 1"/>
</dbReference>
<protein>
    <submittedName>
        <fullName evidence="1">Uncharacterized protein</fullName>
    </submittedName>
</protein>
<sequence length="89" mass="9688">MRVYVQVSVAMPFQRPGGVYPGASAFTLRRRGAETIGALSPSLEAKTSSDHVYLEPLPVLHFNPPLPLYASAKSLEGLRDGPRDYSPCE</sequence>